<reference evidence="2" key="1">
    <citation type="journal article" date="2023" name="PLoS Negl. Trop. Dis.">
        <title>A genome sequence for Biomphalaria pfeifferi, the major vector snail for the human-infecting parasite Schistosoma mansoni.</title>
        <authorList>
            <person name="Bu L."/>
            <person name="Lu L."/>
            <person name="Laidemitt M.R."/>
            <person name="Zhang S.M."/>
            <person name="Mutuku M."/>
            <person name="Mkoji G."/>
            <person name="Steinauer M."/>
            <person name="Loker E.S."/>
        </authorList>
    </citation>
    <scope>NUCLEOTIDE SEQUENCE</scope>
    <source>
        <strain evidence="2">KasaAsao</strain>
    </source>
</reference>
<dbReference type="AlphaFoldDB" id="A0AAD8AUE2"/>
<organism evidence="2 3">
    <name type="scientific">Biomphalaria pfeifferi</name>
    <name type="common">Bloodfluke planorb</name>
    <name type="synonym">Freshwater snail</name>
    <dbReference type="NCBI Taxonomy" id="112525"/>
    <lineage>
        <taxon>Eukaryota</taxon>
        <taxon>Metazoa</taxon>
        <taxon>Spiralia</taxon>
        <taxon>Lophotrochozoa</taxon>
        <taxon>Mollusca</taxon>
        <taxon>Gastropoda</taxon>
        <taxon>Heterobranchia</taxon>
        <taxon>Euthyneura</taxon>
        <taxon>Panpulmonata</taxon>
        <taxon>Hygrophila</taxon>
        <taxon>Lymnaeoidea</taxon>
        <taxon>Planorbidae</taxon>
        <taxon>Biomphalaria</taxon>
    </lineage>
</organism>
<evidence type="ECO:0000313" key="3">
    <source>
        <dbReference type="Proteomes" id="UP001233172"/>
    </source>
</evidence>
<gene>
    <name evidence="2" type="ORF">Bpfe_028742</name>
</gene>
<dbReference type="Proteomes" id="UP001233172">
    <property type="component" value="Unassembled WGS sequence"/>
</dbReference>
<protein>
    <submittedName>
        <fullName evidence="2">Uncharacterized protein</fullName>
    </submittedName>
</protein>
<proteinExistence type="predicted"/>
<sequence>MFDRRDCRECTRIIQHQLAPIFPPPLLEIPHYRRPVIVPENIRWLEQHQREEWGYLHNVLPQSTPLTRGVQESQPVDESSFRPSFALETGDQEDHVLFTPLSYREDYGEDYGEDYSEDYSEDDGEDYAEDYGEDYGEEDDVSLNDFNVKIKYNRPSES</sequence>
<comment type="caution">
    <text evidence="2">The sequence shown here is derived from an EMBL/GenBank/DDBJ whole genome shotgun (WGS) entry which is preliminary data.</text>
</comment>
<reference evidence="2" key="2">
    <citation type="submission" date="2023-04" db="EMBL/GenBank/DDBJ databases">
        <authorList>
            <person name="Bu L."/>
            <person name="Lu L."/>
            <person name="Laidemitt M.R."/>
            <person name="Zhang S.M."/>
            <person name="Mutuku M."/>
            <person name="Mkoji G."/>
            <person name="Steinauer M."/>
            <person name="Loker E.S."/>
        </authorList>
    </citation>
    <scope>NUCLEOTIDE SEQUENCE</scope>
    <source>
        <strain evidence="2">KasaAsao</strain>
        <tissue evidence="2">Whole Snail</tissue>
    </source>
</reference>
<feature type="compositionally biased region" description="Acidic residues" evidence="1">
    <location>
        <begin position="107"/>
        <end position="142"/>
    </location>
</feature>
<name>A0AAD8AUE2_BIOPF</name>
<dbReference type="EMBL" id="JASAOG010000259">
    <property type="protein sequence ID" value="KAK0041844.1"/>
    <property type="molecule type" value="Genomic_DNA"/>
</dbReference>
<feature type="region of interest" description="Disordered" evidence="1">
    <location>
        <begin position="103"/>
        <end position="142"/>
    </location>
</feature>
<evidence type="ECO:0000256" key="1">
    <source>
        <dbReference type="SAM" id="MobiDB-lite"/>
    </source>
</evidence>
<keyword evidence="3" id="KW-1185">Reference proteome</keyword>
<accession>A0AAD8AUE2</accession>
<evidence type="ECO:0000313" key="2">
    <source>
        <dbReference type="EMBL" id="KAK0041844.1"/>
    </source>
</evidence>